<dbReference type="Gene3D" id="1.10.245.10">
    <property type="entry name" value="SWIB/MDM2 domain"/>
    <property type="match status" value="1"/>
</dbReference>
<dbReference type="SUPFAM" id="SSF159042">
    <property type="entry name" value="Plus3-like"/>
    <property type="match status" value="1"/>
</dbReference>
<dbReference type="EMBL" id="EQ973780">
    <property type="protein sequence ID" value="EEF49127.1"/>
    <property type="molecule type" value="Genomic_DNA"/>
</dbReference>
<dbReference type="SMART" id="SM00151">
    <property type="entry name" value="SWIB"/>
    <property type="match status" value="1"/>
</dbReference>
<dbReference type="InParanoid" id="B9RHP0"/>
<accession>B9RHP0</accession>
<dbReference type="InterPro" id="IPR019835">
    <property type="entry name" value="SWIB_domain"/>
</dbReference>
<dbReference type="InterPro" id="IPR058668">
    <property type="entry name" value="NERD_dom"/>
</dbReference>
<feature type="domain" description="DM2" evidence="3">
    <location>
        <begin position="99"/>
        <end position="182"/>
    </location>
</feature>
<evidence type="ECO:0000313" key="5">
    <source>
        <dbReference type="Proteomes" id="UP000008311"/>
    </source>
</evidence>
<dbReference type="InterPro" id="IPR004343">
    <property type="entry name" value="Plus-3_dom"/>
</dbReference>
<evidence type="ECO:0000256" key="1">
    <source>
        <dbReference type="SAM" id="MobiDB-lite"/>
    </source>
</evidence>
<feature type="region of interest" description="Disordered" evidence="1">
    <location>
        <begin position="211"/>
        <end position="230"/>
    </location>
</feature>
<dbReference type="InterPro" id="IPR036128">
    <property type="entry name" value="Plus3-like_sf"/>
</dbReference>
<dbReference type="STRING" id="3988.B9RHP0"/>
<organism evidence="4 5">
    <name type="scientific">Ricinus communis</name>
    <name type="common">Castor bean</name>
    <dbReference type="NCBI Taxonomy" id="3988"/>
    <lineage>
        <taxon>Eukaryota</taxon>
        <taxon>Viridiplantae</taxon>
        <taxon>Streptophyta</taxon>
        <taxon>Embryophyta</taxon>
        <taxon>Tracheophyta</taxon>
        <taxon>Spermatophyta</taxon>
        <taxon>Magnoliopsida</taxon>
        <taxon>eudicotyledons</taxon>
        <taxon>Gunneridae</taxon>
        <taxon>Pentapetalae</taxon>
        <taxon>rosids</taxon>
        <taxon>fabids</taxon>
        <taxon>Malpighiales</taxon>
        <taxon>Euphorbiaceae</taxon>
        <taxon>Acalyphoideae</taxon>
        <taxon>Acalypheae</taxon>
        <taxon>Ricinus</taxon>
    </lineage>
</organism>
<dbReference type="Pfam" id="PF25980">
    <property type="entry name" value="NERD_plant"/>
    <property type="match status" value="1"/>
</dbReference>
<dbReference type="Gene3D" id="3.90.70.200">
    <property type="entry name" value="Plus-3 domain"/>
    <property type="match status" value="1"/>
</dbReference>
<evidence type="ECO:0000313" key="4">
    <source>
        <dbReference type="EMBL" id="EEF49127.1"/>
    </source>
</evidence>
<evidence type="ECO:0000259" key="3">
    <source>
        <dbReference type="PROSITE" id="PS51925"/>
    </source>
</evidence>
<feature type="domain" description="Plus3" evidence="2">
    <location>
        <begin position="238"/>
        <end position="367"/>
    </location>
</feature>
<dbReference type="SMART" id="SM00719">
    <property type="entry name" value="Plus3"/>
    <property type="match status" value="1"/>
</dbReference>
<dbReference type="AlphaFoldDB" id="B9RHP0"/>
<protein>
    <submittedName>
        <fullName evidence="4">Protein binding protein, putative</fullName>
    </submittedName>
</protein>
<keyword evidence="5" id="KW-1185">Reference proteome</keyword>
<dbReference type="Proteomes" id="UP000008311">
    <property type="component" value="Unassembled WGS sequence"/>
</dbReference>
<dbReference type="Pfam" id="PF03126">
    <property type="entry name" value="Plus-3"/>
    <property type="match status" value="1"/>
</dbReference>
<sequence>MSFVYCDIINLQGKIDLRDRNTYECLFLEYWDIIKEEEGLNLDDVYAADDKLKKGNFPKHSFKSKTIKCKRDIELISSDSDLDDTKDFETIEKRKGTKAVEFTGWGSKPLIEFLKSLGKDTAKELSQYDVHSIICEYIREKKLFDPKKKKRILCDEKLFSVFRRRFMNKNKIYNLLEGHLVENLDQSEEDDNLLEIENCSNNKIEKTLASFKKQRTASPDRTSQKMEAPAVQESPFASMVSENMKLVYLRRSLVEQLLSDPESFEKKVVGSFVRVKIGPKDCTRRKSHQLLQVTGMKQTSTTAETNGQIVLKLFNVPKDVSISMLSDVDFCEEEIDELRQLVEKGLLPKPTVVELEQKAKSLHEDITKDWIQKELIKLQKRIDFANEKGWRREYPFRFLVI</sequence>
<dbReference type="Pfam" id="PF02201">
    <property type="entry name" value="SWIB"/>
    <property type="match status" value="1"/>
</dbReference>
<evidence type="ECO:0000259" key="2">
    <source>
        <dbReference type="PROSITE" id="PS51360"/>
    </source>
</evidence>
<dbReference type="SUPFAM" id="SSF47592">
    <property type="entry name" value="SWIB/MDM2 domain"/>
    <property type="match status" value="1"/>
</dbReference>
<dbReference type="eggNOG" id="KOG1946">
    <property type="taxonomic scope" value="Eukaryota"/>
</dbReference>
<dbReference type="InterPro" id="IPR045894">
    <property type="entry name" value="At5g08430-like"/>
</dbReference>
<dbReference type="PROSITE" id="PS51925">
    <property type="entry name" value="SWIB_MDM2"/>
    <property type="match status" value="1"/>
</dbReference>
<reference evidence="5" key="1">
    <citation type="journal article" date="2010" name="Nat. Biotechnol.">
        <title>Draft genome sequence of the oilseed species Ricinus communis.</title>
        <authorList>
            <person name="Chan A.P."/>
            <person name="Crabtree J."/>
            <person name="Zhao Q."/>
            <person name="Lorenzi H."/>
            <person name="Orvis J."/>
            <person name="Puiu D."/>
            <person name="Melake-Berhan A."/>
            <person name="Jones K.M."/>
            <person name="Redman J."/>
            <person name="Chen G."/>
            <person name="Cahoon E.B."/>
            <person name="Gedil M."/>
            <person name="Stanke M."/>
            <person name="Haas B.J."/>
            <person name="Wortman J.R."/>
            <person name="Fraser-Liggett C.M."/>
            <person name="Ravel J."/>
            <person name="Rabinowicz P.D."/>
        </authorList>
    </citation>
    <scope>NUCLEOTIDE SEQUENCE [LARGE SCALE GENOMIC DNA]</scope>
    <source>
        <strain evidence="5">cv. Hale</strain>
    </source>
</reference>
<proteinExistence type="predicted"/>
<dbReference type="PANTHER" id="PTHR46851">
    <property type="entry name" value="OS01G0884500 PROTEIN"/>
    <property type="match status" value="1"/>
</dbReference>
<dbReference type="PROSITE" id="PS51360">
    <property type="entry name" value="PLUS3"/>
    <property type="match status" value="1"/>
</dbReference>
<gene>
    <name evidence="4" type="ORF">RCOM_1763210</name>
</gene>
<dbReference type="InterPro" id="IPR003121">
    <property type="entry name" value="SWIB_MDM2_domain"/>
</dbReference>
<name>B9RHP0_RICCO</name>
<dbReference type="GO" id="GO:0003677">
    <property type="term" value="F:DNA binding"/>
    <property type="evidence" value="ECO:0007669"/>
    <property type="project" value="InterPro"/>
</dbReference>
<dbReference type="PANTHER" id="PTHR46851:SF22">
    <property type="entry name" value="ZINC ION BINDING _ DNA BINDING PROTEIN"/>
    <property type="match status" value="1"/>
</dbReference>
<dbReference type="InterPro" id="IPR036885">
    <property type="entry name" value="SWIB_MDM2_dom_sf"/>
</dbReference>